<evidence type="ECO:0000256" key="1">
    <source>
        <dbReference type="SAM" id="MobiDB-lite"/>
    </source>
</evidence>
<accession>A0A699GTX2</accession>
<reference evidence="2" key="1">
    <citation type="journal article" date="2019" name="Sci. Rep.">
        <title>Draft genome of Tanacetum cinerariifolium, the natural source of mosquito coil.</title>
        <authorList>
            <person name="Yamashiro T."/>
            <person name="Shiraishi A."/>
            <person name="Satake H."/>
            <person name="Nakayama K."/>
        </authorList>
    </citation>
    <scope>NUCLEOTIDE SEQUENCE</scope>
</reference>
<dbReference type="InterPro" id="IPR036397">
    <property type="entry name" value="RNaseH_sf"/>
</dbReference>
<dbReference type="Gene3D" id="3.30.420.10">
    <property type="entry name" value="Ribonuclease H-like superfamily/Ribonuclease H"/>
    <property type="match status" value="1"/>
</dbReference>
<dbReference type="GO" id="GO:0003676">
    <property type="term" value="F:nucleic acid binding"/>
    <property type="evidence" value="ECO:0007669"/>
    <property type="project" value="InterPro"/>
</dbReference>
<sequence length="591" mass="68275">MLRACAIDFGKGWEKHLPLVEFSYNNSYHASIKAAPFEALYDRKCRSPVCWAEVGDTQLTGPEIIHETTEKINTCQRTITELVHLVKPHDLSFIVVDQEHYCEETQLWPSLSISKKKAAHYPDFREQMQIDEVCTYDISAAYGISHWWFNRQKFYIDRHDSPSHQREVRKHMRILSVVEIKAFSRYGYDYLSEIILRRANFQEHTIAEKDFKNMSERVLEQPNGPPLIEGHTSGSKEGRMEHTVELTDTVPPTPYDSPLTGGYTPGSDEGRITKAVYHKPFITLTKRVKKLETQLKQKRSKAIVHTSDEEEPSLDIEDSPKQGRMIEELDKDENVNLVSKQGEVYETAEPTKDDDDATLAKTLLNIKRKDMKRYGFHLQQESSKKQKLDKQTEEEVEAQVDSDQEVEEMKLYMRIVPDEEIAIDAIPLATKPLVNVEYKIVREGKISTYHITSADGSTKRYTSMINLLKNIDREDLETLWKLVKDKHGNTRPVEGYEKVLWGDLKVMFEPDIESENIRVIPKYHSEDGNPTRANIKQALGRSSQDLEVQVKMEMEIPHSSGVYFITVYSYSTDTSKELMKVHVYPSKLPQL</sequence>
<dbReference type="EMBL" id="BKCJ010053120">
    <property type="protein sequence ID" value="GEW30867.1"/>
    <property type="molecule type" value="Genomic_DNA"/>
</dbReference>
<dbReference type="GO" id="GO:0003964">
    <property type="term" value="F:RNA-directed DNA polymerase activity"/>
    <property type="evidence" value="ECO:0007669"/>
    <property type="project" value="UniProtKB-KW"/>
</dbReference>
<dbReference type="AlphaFoldDB" id="A0A699GTX2"/>
<keyword evidence="2" id="KW-0695">RNA-directed DNA polymerase</keyword>
<feature type="region of interest" description="Disordered" evidence="1">
    <location>
        <begin position="378"/>
        <end position="402"/>
    </location>
</feature>
<protein>
    <submittedName>
        <fullName evidence="2">Putative reverse transcriptase domain-containing protein</fullName>
    </submittedName>
</protein>
<gene>
    <name evidence="2" type="ORF">Tci_202843</name>
</gene>
<proteinExistence type="predicted"/>
<organism evidence="2">
    <name type="scientific">Tanacetum cinerariifolium</name>
    <name type="common">Dalmatian daisy</name>
    <name type="synonym">Chrysanthemum cinerariifolium</name>
    <dbReference type="NCBI Taxonomy" id="118510"/>
    <lineage>
        <taxon>Eukaryota</taxon>
        <taxon>Viridiplantae</taxon>
        <taxon>Streptophyta</taxon>
        <taxon>Embryophyta</taxon>
        <taxon>Tracheophyta</taxon>
        <taxon>Spermatophyta</taxon>
        <taxon>Magnoliopsida</taxon>
        <taxon>eudicotyledons</taxon>
        <taxon>Gunneridae</taxon>
        <taxon>Pentapetalae</taxon>
        <taxon>asterids</taxon>
        <taxon>campanulids</taxon>
        <taxon>Asterales</taxon>
        <taxon>Asteraceae</taxon>
        <taxon>Asteroideae</taxon>
        <taxon>Anthemideae</taxon>
        <taxon>Anthemidinae</taxon>
        <taxon>Tanacetum</taxon>
    </lineage>
</organism>
<evidence type="ECO:0000313" key="2">
    <source>
        <dbReference type="EMBL" id="GEW30867.1"/>
    </source>
</evidence>
<name>A0A699GTX2_TANCI</name>
<dbReference type="PANTHER" id="PTHR45835">
    <property type="entry name" value="YALI0A06105P"/>
    <property type="match status" value="1"/>
</dbReference>
<keyword evidence="2" id="KW-0548">Nucleotidyltransferase</keyword>
<dbReference type="PANTHER" id="PTHR45835:SF103">
    <property type="entry name" value="RNA-DIRECTED DNA POLYMERASE"/>
    <property type="match status" value="1"/>
</dbReference>
<keyword evidence="2" id="KW-0808">Transferase</keyword>
<comment type="caution">
    <text evidence="2">The sequence shown here is derived from an EMBL/GenBank/DDBJ whole genome shotgun (WGS) entry which is preliminary data.</text>
</comment>
<feature type="compositionally biased region" description="Basic and acidic residues" evidence="1">
    <location>
        <begin position="382"/>
        <end position="393"/>
    </location>
</feature>